<proteinExistence type="predicted"/>
<evidence type="ECO:0000313" key="2">
    <source>
        <dbReference type="Proteomes" id="UP000044625"/>
    </source>
</evidence>
<dbReference type="EMBL" id="CWJL01000031">
    <property type="protein sequence ID" value="CRY69004.1"/>
    <property type="molecule type" value="Genomic_DNA"/>
</dbReference>
<dbReference type="Proteomes" id="UP000044625">
    <property type="component" value="Unassembled WGS sequence"/>
</dbReference>
<reference evidence="1 2" key="1">
    <citation type="submission" date="2015-03" db="EMBL/GenBank/DDBJ databases">
        <authorList>
            <consortium name="Pathogen Informatics"/>
            <person name="Murphy D."/>
        </authorList>
    </citation>
    <scope>NUCLEOTIDE SEQUENCE [LARGE SCALE GENOMIC DNA]</scope>
    <source>
        <strain evidence="2">type strain: CIP110230</strain>
    </source>
</reference>
<sequence length="66" mass="7472">MRLKGLINIIKIELSVLAVFCRNIPTNIFQKCDGYVGYFTAGEVNKRHLYYGGEKLASNSATVIYR</sequence>
<evidence type="ECO:0000313" key="1">
    <source>
        <dbReference type="EMBL" id="CRY69004.1"/>
    </source>
</evidence>
<comment type="caution">
    <text evidence="1">The sequence shown here is derived from an EMBL/GenBank/DDBJ whole genome shotgun (WGS) entry which is preliminary data.</text>
</comment>
<organism evidence="1 2">
    <name type="scientific">Yersinia pekkanenii</name>
    <dbReference type="NCBI Taxonomy" id="1288385"/>
    <lineage>
        <taxon>Bacteria</taxon>
        <taxon>Pseudomonadati</taxon>
        <taxon>Pseudomonadota</taxon>
        <taxon>Gammaproteobacteria</taxon>
        <taxon>Enterobacterales</taxon>
        <taxon>Yersiniaceae</taxon>
        <taxon>Yersinia</taxon>
    </lineage>
</organism>
<keyword evidence="2" id="KW-1185">Reference proteome</keyword>
<accession>A0ABM9TUF3</accession>
<name>A0ABM9TUF3_9GAMM</name>
<protein>
    <submittedName>
        <fullName evidence="1">Uncharacterized protein</fullName>
    </submittedName>
</protein>
<gene>
    <name evidence="1" type="ORF">ERS137968_04143</name>
</gene>